<dbReference type="KEGG" id="gms:SOIL9_45520"/>
<evidence type="ECO:0000313" key="2">
    <source>
        <dbReference type="Proteomes" id="UP000464178"/>
    </source>
</evidence>
<name>A0A6P2D174_9BACT</name>
<dbReference type="RefSeq" id="WP_162667934.1">
    <property type="nucleotide sequence ID" value="NZ_LR593886.1"/>
</dbReference>
<reference evidence="1 2" key="1">
    <citation type="submission" date="2019-05" db="EMBL/GenBank/DDBJ databases">
        <authorList>
            <consortium name="Science for Life Laboratories"/>
        </authorList>
    </citation>
    <scope>NUCLEOTIDE SEQUENCE [LARGE SCALE GENOMIC DNA]</scope>
    <source>
        <strain evidence="1">Soil9</strain>
    </source>
</reference>
<dbReference type="Proteomes" id="UP000464178">
    <property type="component" value="Chromosome"/>
</dbReference>
<proteinExistence type="predicted"/>
<keyword evidence="2" id="KW-1185">Reference proteome</keyword>
<sequence length="263" mass="29002">MNPSTWQPFEHALGRELAPDEIGSVHNLNAFPPALIAEACRLPTLLRRDYLRALVDRASRGNVIPFEDAVFNRGEDPKTWCRGGVIGPWLTTHAELGSLSVEEILAPLGHPRGEPWVRMSIDVREWRNRNSFAGAPVIPCEDADYRTVFAPRTMRLLPSRPPLPSLPPLLPVTDIAVATRRWLASQLAQVGRPRERLDDPVTVEELCDRIGVHSLSDDATIAVRALIAERALPAPPDGVPGFIGPDSWYADPLRDASLCSRVG</sequence>
<dbReference type="AlphaFoldDB" id="A0A6P2D174"/>
<evidence type="ECO:0000313" key="1">
    <source>
        <dbReference type="EMBL" id="VTR93162.1"/>
    </source>
</evidence>
<dbReference type="EMBL" id="LR593886">
    <property type="protein sequence ID" value="VTR93162.1"/>
    <property type="molecule type" value="Genomic_DNA"/>
</dbReference>
<gene>
    <name evidence="1" type="ORF">SOIL9_45520</name>
</gene>
<accession>A0A6P2D174</accession>
<protein>
    <submittedName>
        <fullName evidence="1">Uncharacterized protein</fullName>
    </submittedName>
</protein>
<organism evidence="1 2">
    <name type="scientific">Gemmata massiliana</name>
    <dbReference type="NCBI Taxonomy" id="1210884"/>
    <lineage>
        <taxon>Bacteria</taxon>
        <taxon>Pseudomonadati</taxon>
        <taxon>Planctomycetota</taxon>
        <taxon>Planctomycetia</taxon>
        <taxon>Gemmatales</taxon>
        <taxon>Gemmataceae</taxon>
        <taxon>Gemmata</taxon>
    </lineage>
</organism>